<proteinExistence type="predicted"/>
<keyword evidence="3" id="KW-1185">Reference proteome</keyword>
<feature type="region of interest" description="Disordered" evidence="1">
    <location>
        <begin position="1"/>
        <end position="23"/>
    </location>
</feature>
<dbReference type="AlphaFoldDB" id="A0A1U7NDC0"/>
<dbReference type="EMBL" id="MPJW01000236">
    <property type="protein sequence ID" value="OLU36995.1"/>
    <property type="molecule type" value="Genomic_DNA"/>
</dbReference>
<reference evidence="2 3" key="1">
    <citation type="submission" date="2016-11" db="EMBL/GenBank/DDBJ databases">
        <title>Description of two novel members of the family Erysipelotrichaceae: Ileibacterium lipovorans gen. nov., sp. nov. and Dubosiella newyorkensis, gen. nov., sp. nov.</title>
        <authorList>
            <person name="Cox L.M."/>
            <person name="Sohn J."/>
            <person name="Tyrrell K.L."/>
            <person name="Citron D.M."/>
            <person name="Lawson P.A."/>
            <person name="Patel N.B."/>
            <person name="Iizumi T."/>
            <person name="Perez-Perez G.I."/>
            <person name="Goldstein E.J."/>
            <person name="Blaser M.J."/>
        </authorList>
    </citation>
    <scope>NUCLEOTIDE SEQUENCE [LARGE SCALE GENOMIC DNA]</scope>
    <source>
        <strain evidence="2 3">NYU-BL-A3</strain>
    </source>
</reference>
<gene>
    <name evidence="2" type="ORF">BO222_11240</name>
</gene>
<feature type="compositionally biased region" description="Polar residues" evidence="1">
    <location>
        <begin position="1"/>
        <end position="15"/>
    </location>
</feature>
<dbReference type="RefSeq" id="WP_075820880.1">
    <property type="nucleotide sequence ID" value="NZ_CAJUTZ010000020.1"/>
</dbReference>
<protein>
    <submittedName>
        <fullName evidence="2">Uncharacterized protein</fullName>
    </submittedName>
</protein>
<dbReference type="Proteomes" id="UP000186341">
    <property type="component" value="Unassembled WGS sequence"/>
</dbReference>
<sequence>MMNPSGSQNQSFASSDHSEHKNTRFQNTENYLSYGERVIDPAFDLRSVLNFLNEKLPGSNKLTEIRTRKSFYHSPVTSELKHYCAVCGRPMSLAHAQKMNNGFLRCSRCAFDEVRNEEEFEKLFLQAKENFEVFFGTILPKGIKANLQSEVPSTLDSTLPYSESSELCTRLGRVIQKDDEYTIYVCAGIGRQACLFALVASFTEIWISKYWGFANMNEQCNKIDSRLSRKMMAALIHGMRQWAAVEYFYLSNEKIFAKENKELAKSANTPESKGFLLYEKTYPFKERKQQDVRHPFMNRIPLDLYALANAFAAENEEEQSR</sequence>
<evidence type="ECO:0000313" key="2">
    <source>
        <dbReference type="EMBL" id="OLU36995.1"/>
    </source>
</evidence>
<organism evidence="2 3">
    <name type="scientific">Ileibacterium valens</name>
    <dbReference type="NCBI Taxonomy" id="1862668"/>
    <lineage>
        <taxon>Bacteria</taxon>
        <taxon>Bacillati</taxon>
        <taxon>Bacillota</taxon>
        <taxon>Erysipelotrichia</taxon>
        <taxon>Erysipelotrichales</taxon>
        <taxon>Erysipelotrichaceae</taxon>
        <taxon>Ileibacterium</taxon>
    </lineage>
</organism>
<comment type="caution">
    <text evidence="2">The sequence shown here is derived from an EMBL/GenBank/DDBJ whole genome shotgun (WGS) entry which is preliminary data.</text>
</comment>
<evidence type="ECO:0000313" key="3">
    <source>
        <dbReference type="Proteomes" id="UP000186341"/>
    </source>
</evidence>
<name>A0A1U7NDC0_9FIRM</name>
<evidence type="ECO:0000256" key="1">
    <source>
        <dbReference type="SAM" id="MobiDB-lite"/>
    </source>
</evidence>
<dbReference type="GeneID" id="82203712"/>
<accession>A0A1U7NDC0</accession>